<dbReference type="InterPro" id="IPR029044">
    <property type="entry name" value="Nucleotide-diphossugar_trans"/>
</dbReference>
<keyword evidence="2" id="KW-0808">Transferase</keyword>
<name>O88079_ENTFL</name>
<protein>
    <submittedName>
        <fullName evidence="2">Putative glycosyl transferase</fullName>
    </submittedName>
</protein>
<dbReference type="AlphaFoldDB" id="O88079"/>
<evidence type="ECO:0000259" key="1">
    <source>
        <dbReference type="Pfam" id="PF00535"/>
    </source>
</evidence>
<evidence type="ECO:0000313" key="2">
    <source>
        <dbReference type="EMBL" id="AAC35918.1"/>
    </source>
</evidence>
<dbReference type="EMBL" id="AF071085">
    <property type="protein sequence ID" value="AAC35918.1"/>
    <property type="molecule type" value="Genomic_DNA"/>
</dbReference>
<proteinExistence type="predicted"/>
<sequence length="282" mass="32650">MGLEVLLMSQRLAVVIVLYQMKMADTPNYLLLKEVVDHPELHLFIYDNSPLPQEDALFLQQNVTYRHNPDNPGLATAYNEAIAFSQANQCELLLLLDQDTEVPASYFDTLIIMSLDPTVAVYVPIVEANGQQISPVYSDQYVGLKGAKPTAGIANQPLMAINSGTVITAETLRWLEGFSEEFPLDYLDHWFFYQLNQANKKIEVLPVHLKQELSVLDYRTMSSQRYRSIIEAETLFYRRYDQEKFSHHRRHLFLRSSKQFLTVKNRQIWRQTLAEFLKLMKG</sequence>
<dbReference type="GO" id="GO:0016740">
    <property type="term" value="F:transferase activity"/>
    <property type="evidence" value="ECO:0007669"/>
    <property type="project" value="UniProtKB-KW"/>
</dbReference>
<dbReference type="SUPFAM" id="SSF53448">
    <property type="entry name" value="Nucleotide-diphospho-sugar transferases"/>
    <property type="match status" value="1"/>
</dbReference>
<dbReference type="Gene3D" id="3.90.550.10">
    <property type="entry name" value="Spore Coat Polysaccharide Biosynthesis Protein SpsA, Chain A"/>
    <property type="match status" value="1"/>
</dbReference>
<organism evidence="2">
    <name type="scientific">Enterococcus faecalis</name>
    <name type="common">Streptococcus faecalis</name>
    <dbReference type="NCBI Taxonomy" id="1351"/>
    <lineage>
        <taxon>Bacteria</taxon>
        <taxon>Bacillati</taxon>
        <taxon>Bacillota</taxon>
        <taxon>Bacilli</taxon>
        <taxon>Lactobacillales</taxon>
        <taxon>Enterococcaceae</taxon>
        <taxon>Enterococcus</taxon>
    </lineage>
</organism>
<dbReference type="Pfam" id="PF00535">
    <property type="entry name" value="Glycos_transf_2"/>
    <property type="match status" value="1"/>
</dbReference>
<feature type="domain" description="Glycosyltransferase 2-like" evidence="1">
    <location>
        <begin position="39"/>
        <end position="128"/>
    </location>
</feature>
<dbReference type="InterPro" id="IPR001173">
    <property type="entry name" value="Glyco_trans_2-like"/>
</dbReference>
<reference evidence="2" key="1">
    <citation type="journal article" date="1998" name="Infect. Immun.">
        <title>A cluster of genes involved in polysaccharide biosynthesis from Enterococcus faecalis OG1RF.</title>
        <authorList>
            <person name="Xu Y."/>
            <person name="Murray B.E."/>
            <person name="Weinstock G.M."/>
        </authorList>
    </citation>
    <scope>NUCLEOTIDE SEQUENCE</scope>
    <source>
        <strain evidence="2">OG1RF</strain>
    </source>
</reference>
<accession>O88079</accession>